<evidence type="ECO:0000259" key="2">
    <source>
        <dbReference type="SMART" id="SM00245"/>
    </source>
</evidence>
<dbReference type="CDD" id="cd06567">
    <property type="entry name" value="Peptidase_S41"/>
    <property type="match status" value="1"/>
</dbReference>
<evidence type="ECO:0000313" key="4">
    <source>
        <dbReference type="Proteomes" id="UP000245962"/>
    </source>
</evidence>
<dbReference type="GO" id="GO:0006508">
    <property type="term" value="P:proteolysis"/>
    <property type="evidence" value="ECO:0007669"/>
    <property type="project" value="InterPro"/>
</dbReference>
<dbReference type="GO" id="GO:0004175">
    <property type="term" value="F:endopeptidase activity"/>
    <property type="evidence" value="ECO:0007669"/>
    <property type="project" value="TreeGrafter"/>
</dbReference>
<dbReference type="SMART" id="SM00245">
    <property type="entry name" value="TSPc"/>
    <property type="match status" value="1"/>
</dbReference>
<dbReference type="SUPFAM" id="SSF52096">
    <property type="entry name" value="ClpP/crotonase"/>
    <property type="match status" value="1"/>
</dbReference>
<evidence type="ECO:0000313" key="3">
    <source>
        <dbReference type="EMBL" id="PVW15720.1"/>
    </source>
</evidence>
<keyword evidence="4" id="KW-1185">Reference proteome</keyword>
<feature type="chain" id="PRO_5015581415" evidence="1">
    <location>
        <begin position="21"/>
        <end position="531"/>
    </location>
</feature>
<reference evidence="3 4" key="1">
    <citation type="submission" date="2018-04" db="EMBL/GenBank/DDBJ databases">
        <title>Marixanthomonas spongiae HN-E44 sp. nov., isolated from a marine sponge.</title>
        <authorList>
            <person name="Luo L."/>
            <person name="Zhuang L."/>
        </authorList>
    </citation>
    <scope>NUCLEOTIDE SEQUENCE [LARGE SCALE GENOMIC DNA]</scope>
    <source>
        <strain evidence="3 4">HN-E44</strain>
    </source>
</reference>
<sequence>MTKTFLLIRPAFLIAGLILATSCASVKKYNKQISKNHTVSELREDVDIAYAQLKKYHPKLYQYTAKETLDFKFDSLKQAIKTPLTSREFYEKLAQVVTHVHQGHISVSPPYIKRKRKARKKFRDKKFAFNAMDFEYLNDKLWVIDANEKDSALVGAEVVAVGGAHPKFLIEKYNTLIASDGYNTTLFEGMVGSRFPKFYRKNQGFVDSLKVTFKNTDSVFNKTFHWIAPKDKAEKDSTANSKKQRMTREERKAARIARREKRKLNDKYGYIKEKDEFTRIFKFMDSDSTVAYMKIRGFTNGSYDDFYEESFAAMDAVGTKHLIIDLRDNGGGRLAEINELYGYLTDEEYQFINKSEVTNRLPFLNFLFANGNSWFLKGLGVVFSPFIAVHNLIKTEKQEEKIYYRWKYTNTQKPKENTYKGAVYVLINGNSFSASSILSTHLKATDRATFIGQETGGAYNGTVAGLFRNYELPNTKVRLRMGIMQLEAPYKTAPDGYGVKPDVEITPTRKDREAGIDSELQYVLNKIKSGK</sequence>
<gene>
    <name evidence="3" type="ORF">DDV96_05485</name>
</gene>
<feature type="domain" description="Tail specific protease" evidence="2">
    <location>
        <begin position="319"/>
        <end position="506"/>
    </location>
</feature>
<proteinExistence type="predicted"/>
<dbReference type="GO" id="GO:0008236">
    <property type="term" value="F:serine-type peptidase activity"/>
    <property type="evidence" value="ECO:0007669"/>
    <property type="project" value="InterPro"/>
</dbReference>
<dbReference type="Pfam" id="PF03572">
    <property type="entry name" value="Peptidase_S41"/>
    <property type="match status" value="1"/>
</dbReference>
<accession>A0A2U0I408</accession>
<dbReference type="GO" id="GO:0030288">
    <property type="term" value="C:outer membrane-bounded periplasmic space"/>
    <property type="evidence" value="ECO:0007669"/>
    <property type="project" value="TreeGrafter"/>
</dbReference>
<dbReference type="PROSITE" id="PS51257">
    <property type="entry name" value="PROKAR_LIPOPROTEIN"/>
    <property type="match status" value="1"/>
</dbReference>
<evidence type="ECO:0000256" key="1">
    <source>
        <dbReference type="SAM" id="SignalP"/>
    </source>
</evidence>
<dbReference type="Gene3D" id="3.90.226.10">
    <property type="entry name" value="2-enoyl-CoA Hydratase, Chain A, domain 1"/>
    <property type="match status" value="1"/>
</dbReference>
<dbReference type="GO" id="GO:0007165">
    <property type="term" value="P:signal transduction"/>
    <property type="evidence" value="ECO:0007669"/>
    <property type="project" value="TreeGrafter"/>
</dbReference>
<dbReference type="InterPro" id="IPR005151">
    <property type="entry name" value="Tail-specific_protease"/>
</dbReference>
<protein>
    <submittedName>
        <fullName evidence="3">Peptidase S41</fullName>
    </submittedName>
</protein>
<name>A0A2U0I408_9FLAO</name>
<dbReference type="Proteomes" id="UP000245962">
    <property type="component" value="Unassembled WGS sequence"/>
</dbReference>
<feature type="signal peptide" evidence="1">
    <location>
        <begin position="1"/>
        <end position="20"/>
    </location>
</feature>
<keyword evidence="1" id="KW-0732">Signal</keyword>
<dbReference type="PANTHER" id="PTHR32060">
    <property type="entry name" value="TAIL-SPECIFIC PROTEASE"/>
    <property type="match status" value="1"/>
</dbReference>
<dbReference type="PANTHER" id="PTHR32060:SF22">
    <property type="entry name" value="CARBOXYL-TERMINAL-PROCESSING PEPTIDASE 3, CHLOROPLASTIC"/>
    <property type="match status" value="1"/>
</dbReference>
<dbReference type="EMBL" id="QEHR01000003">
    <property type="protein sequence ID" value="PVW15720.1"/>
    <property type="molecule type" value="Genomic_DNA"/>
</dbReference>
<dbReference type="AlphaFoldDB" id="A0A2U0I408"/>
<dbReference type="InterPro" id="IPR029045">
    <property type="entry name" value="ClpP/crotonase-like_dom_sf"/>
</dbReference>
<dbReference type="OrthoDB" id="5480566at2"/>
<comment type="caution">
    <text evidence="3">The sequence shown here is derived from an EMBL/GenBank/DDBJ whole genome shotgun (WGS) entry which is preliminary data.</text>
</comment>
<organism evidence="3 4">
    <name type="scientific">Marixanthomonas spongiae</name>
    <dbReference type="NCBI Taxonomy" id="2174845"/>
    <lineage>
        <taxon>Bacteria</taxon>
        <taxon>Pseudomonadati</taxon>
        <taxon>Bacteroidota</taxon>
        <taxon>Flavobacteriia</taxon>
        <taxon>Flavobacteriales</taxon>
        <taxon>Flavobacteriaceae</taxon>
        <taxon>Marixanthomonas</taxon>
    </lineage>
</organism>